<keyword evidence="3" id="KW-1185">Reference proteome</keyword>
<dbReference type="Proteomes" id="UP000186684">
    <property type="component" value="Unassembled WGS sequence"/>
</dbReference>
<dbReference type="PANTHER" id="PTHR34818:SF1">
    <property type="entry name" value="PROTEIN BLI-3"/>
    <property type="match status" value="1"/>
</dbReference>
<dbReference type="PANTHER" id="PTHR34818">
    <property type="entry name" value="PROTEIN BLI-3"/>
    <property type="match status" value="1"/>
</dbReference>
<dbReference type="STRING" id="633194.SAMN05421759_102473"/>
<dbReference type="Gene3D" id="2.30.110.10">
    <property type="entry name" value="Electron Transport, Fmn-binding Protein, Chain A"/>
    <property type="match status" value="1"/>
</dbReference>
<accession>A0A1N7L8J8</accession>
<reference evidence="3" key="1">
    <citation type="submission" date="2017-01" db="EMBL/GenBank/DDBJ databases">
        <authorList>
            <person name="Varghese N."/>
            <person name="Submissions S."/>
        </authorList>
    </citation>
    <scope>NUCLEOTIDE SEQUENCE [LARGE SCALE GENOMIC DNA]</scope>
    <source>
        <strain evidence="3">DSM 29430</strain>
    </source>
</reference>
<dbReference type="RefSeq" id="WP_076445953.1">
    <property type="nucleotide sequence ID" value="NZ_FTOQ01000002.1"/>
</dbReference>
<dbReference type="InterPro" id="IPR052917">
    <property type="entry name" value="Stress-Dev_Protein"/>
</dbReference>
<feature type="domain" description="General stress protein FMN-binding split barrel" evidence="1">
    <location>
        <begin position="7"/>
        <end position="147"/>
    </location>
</feature>
<dbReference type="SUPFAM" id="SSF50475">
    <property type="entry name" value="FMN-binding split barrel"/>
    <property type="match status" value="1"/>
</dbReference>
<organism evidence="2 3">
    <name type="scientific">Roseivivax lentus</name>
    <dbReference type="NCBI Taxonomy" id="633194"/>
    <lineage>
        <taxon>Bacteria</taxon>
        <taxon>Pseudomonadati</taxon>
        <taxon>Pseudomonadota</taxon>
        <taxon>Alphaproteobacteria</taxon>
        <taxon>Rhodobacterales</taxon>
        <taxon>Roseobacteraceae</taxon>
        <taxon>Roseivivax</taxon>
    </lineage>
</organism>
<dbReference type="InterPro" id="IPR012349">
    <property type="entry name" value="Split_barrel_FMN-bd"/>
</dbReference>
<dbReference type="EMBL" id="FTOQ01000002">
    <property type="protein sequence ID" value="SIS70146.1"/>
    <property type="molecule type" value="Genomic_DNA"/>
</dbReference>
<dbReference type="Pfam" id="PF16242">
    <property type="entry name" value="Pyrid_ox_like"/>
    <property type="match status" value="1"/>
</dbReference>
<proteinExistence type="predicted"/>
<evidence type="ECO:0000313" key="2">
    <source>
        <dbReference type="EMBL" id="SIS70146.1"/>
    </source>
</evidence>
<evidence type="ECO:0000313" key="3">
    <source>
        <dbReference type="Proteomes" id="UP000186684"/>
    </source>
</evidence>
<dbReference type="InterPro" id="IPR038725">
    <property type="entry name" value="YdaG_split_barrel_FMN-bd"/>
</dbReference>
<protein>
    <submittedName>
        <fullName evidence="2">General stress protein 26</fullName>
    </submittedName>
</protein>
<gene>
    <name evidence="2" type="ORF">SAMN05421759_102473</name>
</gene>
<dbReference type="AlphaFoldDB" id="A0A1N7L8J8"/>
<dbReference type="OrthoDB" id="1432662at2"/>
<name>A0A1N7L8J8_9RHOB</name>
<sequence>MSTALKDTFWTRMDDVQAGLLAAAGERPIPMAPHADRAEGAIWFITASGSAADRAAKGGDTASFWVADPKANLYATLDGTLTEVNDPAKLDECWSAVTAAWFEDGRDDDSVRLVKFTPKEGEIWATAKTAGFLYEIAKANLGDDTPDAGEHGRIAF</sequence>
<evidence type="ECO:0000259" key="1">
    <source>
        <dbReference type="Pfam" id="PF16242"/>
    </source>
</evidence>